<name>X0SHD1_9ZZZZ</name>
<dbReference type="EMBL" id="BARS01002952">
    <property type="protein sequence ID" value="GAF75312.1"/>
    <property type="molecule type" value="Genomic_DNA"/>
</dbReference>
<dbReference type="AlphaFoldDB" id="X0SHD1"/>
<proteinExistence type="predicted"/>
<sequence>GRWAVKDIAALDFSALPQYVSSADRMRFFKVYWGKERLGGEAKSFIRRVLRKSNRIALHTEKLLARRKKADA</sequence>
<organism evidence="1">
    <name type="scientific">marine sediment metagenome</name>
    <dbReference type="NCBI Taxonomy" id="412755"/>
    <lineage>
        <taxon>unclassified sequences</taxon>
        <taxon>metagenomes</taxon>
        <taxon>ecological metagenomes</taxon>
    </lineage>
</organism>
<evidence type="ECO:0000313" key="1">
    <source>
        <dbReference type="EMBL" id="GAF75312.1"/>
    </source>
</evidence>
<comment type="caution">
    <text evidence="1">The sequence shown here is derived from an EMBL/GenBank/DDBJ whole genome shotgun (WGS) entry which is preliminary data.</text>
</comment>
<reference evidence="1" key="1">
    <citation type="journal article" date="2014" name="Front. Microbiol.">
        <title>High frequency of phylogenetically diverse reductive dehalogenase-homologous genes in deep subseafloor sedimentary metagenomes.</title>
        <authorList>
            <person name="Kawai M."/>
            <person name="Futagami T."/>
            <person name="Toyoda A."/>
            <person name="Takaki Y."/>
            <person name="Nishi S."/>
            <person name="Hori S."/>
            <person name="Arai W."/>
            <person name="Tsubouchi T."/>
            <person name="Morono Y."/>
            <person name="Uchiyama I."/>
            <person name="Ito T."/>
            <person name="Fujiyama A."/>
            <person name="Inagaki F."/>
            <person name="Takami H."/>
        </authorList>
    </citation>
    <scope>NUCLEOTIDE SEQUENCE</scope>
    <source>
        <strain evidence="1">Expedition CK06-06</strain>
    </source>
</reference>
<feature type="non-terminal residue" evidence="1">
    <location>
        <position position="1"/>
    </location>
</feature>
<accession>X0SHD1</accession>
<gene>
    <name evidence="1" type="ORF">S01H1_05672</name>
</gene>
<protein>
    <submittedName>
        <fullName evidence="1">Uncharacterized protein</fullName>
    </submittedName>
</protein>